<keyword evidence="5" id="KW-1185">Reference proteome</keyword>
<dbReference type="AlphaFoldDB" id="A0A2T0T4V8"/>
<dbReference type="Pfam" id="PF00583">
    <property type="entry name" value="Acetyltransf_1"/>
    <property type="match status" value="1"/>
</dbReference>
<evidence type="ECO:0000256" key="1">
    <source>
        <dbReference type="ARBA" id="ARBA00022679"/>
    </source>
</evidence>
<dbReference type="CDD" id="cd04301">
    <property type="entry name" value="NAT_SF"/>
    <property type="match status" value="1"/>
</dbReference>
<dbReference type="PROSITE" id="PS51186">
    <property type="entry name" value="GNAT"/>
    <property type="match status" value="1"/>
</dbReference>
<keyword evidence="2" id="KW-0012">Acyltransferase</keyword>
<dbReference type="Proteomes" id="UP000239494">
    <property type="component" value="Unassembled WGS sequence"/>
</dbReference>
<protein>
    <submittedName>
        <fullName evidence="4">Putative N-acetyltransferase YhbS</fullName>
    </submittedName>
</protein>
<dbReference type="GO" id="GO:0016747">
    <property type="term" value="F:acyltransferase activity, transferring groups other than amino-acyl groups"/>
    <property type="evidence" value="ECO:0007669"/>
    <property type="project" value="InterPro"/>
</dbReference>
<gene>
    <name evidence="4" type="ORF">CLV43_106447</name>
</gene>
<dbReference type="SUPFAM" id="SSF55729">
    <property type="entry name" value="Acyl-CoA N-acyltransferases (Nat)"/>
    <property type="match status" value="1"/>
</dbReference>
<dbReference type="InterPro" id="IPR016181">
    <property type="entry name" value="Acyl_CoA_acyltransferase"/>
</dbReference>
<dbReference type="InterPro" id="IPR000182">
    <property type="entry name" value="GNAT_dom"/>
</dbReference>
<evidence type="ECO:0000313" key="5">
    <source>
        <dbReference type="Proteomes" id="UP000239494"/>
    </source>
</evidence>
<dbReference type="PANTHER" id="PTHR43877:SF2">
    <property type="entry name" value="AMINOALKYLPHOSPHONATE N-ACETYLTRANSFERASE-RELATED"/>
    <property type="match status" value="1"/>
</dbReference>
<name>A0A2T0T4V8_9PSEU</name>
<evidence type="ECO:0000259" key="3">
    <source>
        <dbReference type="PROSITE" id="PS51186"/>
    </source>
</evidence>
<evidence type="ECO:0000256" key="2">
    <source>
        <dbReference type="ARBA" id="ARBA00023315"/>
    </source>
</evidence>
<keyword evidence="1 4" id="KW-0808">Transferase</keyword>
<accession>A0A2T0T4V8</accession>
<dbReference type="EMBL" id="PVTF01000006">
    <property type="protein sequence ID" value="PRY40706.1"/>
    <property type="molecule type" value="Genomic_DNA"/>
</dbReference>
<feature type="domain" description="N-acetyltransferase" evidence="3">
    <location>
        <begin position="4"/>
        <end position="149"/>
    </location>
</feature>
<dbReference type="PANTHER" id="PTHR43877">
    <property type="entry name" value="AMINOALKYLPHOSPHONATE N-ACETYLTRANSFERASE-RELATED-RELATED"/>
    <property type="match status" value="1"/>
</dbReference>
<dbReference type="InterPro" id="IPR050832">
    <property type="entry name" value="Bact_Acetyltransf"/>
</dbReference>
<dbReference type="Gene3D" id="3.40.630.30">
    <property type="match status" value="1"/>
</dbReference>
<proteinExistence type="predicted"/>
<comment type="caution">
    <text evidence="4">The sequence shown here is derived from an EMBL/GenBank/DDBJ whole genome shotgun (WGS) entry which is preliminary data.</text>
</comment>
<sequence length="149" mass="16307">MEPVGSADATALLRGYLLEIIGRYWGRPSTEEEVDAELADGEDYRLDLLLVARVDGVAVGCAGLRRVDAGTVELKRVFVRQDRRGRGGGAALLEAVERAAAELGAGTIRLDTRKDLVEARALYARHGYAEVPAFSEGPYADHWFVKRLH</sequence>
<reference evidence="4 5" key="1">
    <citation type="submission" date="2018-03" db="EMBL/GenBank/DDBJ databases">
        <title>Genomic Encyclopedia of Archaeal and Bacterial Type Strains, Phase II (KMG-II): from individual species to whole genera.</title>
        <authorList>
            <person name="Goeker M."/>
        </authorList>
    </citation>
    <scope>NUCLEOTIDE SEQUENCE [LARGE SCALE GENOMIC DNA]</scope>
    <source>
        <strain evidence="4 5">DSM 44720</strain>
    </source>
</reference>
<evidence type="ECO:0000313" key="4">
    <source>
        <dbReference type="EMBL" id="PRY40706.1"/>
    </source>
</evidence>
<organism evidence="4 5">
    <name type="scientific">Umezawaea tangerina</name>
    <dbReference type="NCBI Taxonomy" id="84725"/>
    <lineage>
        <taxon>Bacteria</taxon>
        <taxon>Bacillati</taxon>
        <taxon>Actinomycetota</taxon>
        <taxon>Actinomycetes</taxon>
        <taxon>Pseudonocardiales</taxon>
        <taxon>Pseudonocardiaceae</taxon>
        <taxon>Umezawaea</taxon>
    </lineage>
</organism>